<evidence type="ECO:0000313" key="3">
    <source>
        <dbReference type="Proteomes" id="UP001458946"/>
    </source>
</evidence>
<dbReference type="NCBIfam" id="NF033591">
    <property type="entry name" value="transpos_IS4_2"/>
    <property type="match status" value="1"/>
</dbReference>
<feature type="domain" description="Transposase IS4-like" evidence="1">
    <location>
        <begin position="97"/>
        <end position="296"/>
    </location>
</feature>
<comment type="caution">
    <text evidence="2">The sequence shown here is derived from an EMBL/GenBank/DDBJ whole genome shotgun (WGS) entry which is preliminary data.</text>
</comment>
<sequence>MNAPETALNHLDTFTAYLKERLPHRRIDSLRCVAEVLFGIIQSESTLHRKIAHEIDRPNATIESTIRMVARVFHDAGLSQQDVLDVLLPLLPEGKLTMVIDRTCWKYGQTDLNLLVLAVVVGDLALPLAWTVLDHGGNSNSRTRMFLVGMLLRRIPAKRWAVLVADREFIGQEWFNFLRWKGIKRCIRIRENILIDEEQARNYFQDVQPGKVRGLFEKAWISGSWMQVVATRSPTGERILVASDLPIWDTLRVYRLRWTIESTFSAFKTRGLNLEQTHMTAPDRLSRLFGLLCVALAWITRIGVEETQHKPIRRMRKKNRPAMSRARYGAQELGRALRWGKTSFQTYLDLLSKPFPALGGQNLQPVRC</sequence>
<dbReference type="InterPro" id="IPR047658">
    <property type="entry name" value="IS4-like_transpos"/>
</dbReference>
<reference evidence="2 3" key="1">
    <citation type="submission" date="2024-02" db="EMBL/GenBank/DDBJ databases">
        <title>Deinococcus xinjiangensis NBRC 107630.</title>
        <authorList>
            <person name="Ichikawa N."/>
            <person name="Katano-Makiyama Y."/>
            <person name="Hidaka K."/>
        </authorList>
    </citation>
    <scope>NUCLEOTIDE SEQUENCE [LARGE SCALE GENOMIC DNA]</scope>
    <source>
        <strain evidence="2 3">NBRC 107630</strain>
    </source>
</reference>
<accession>A0ABP9VCJ7</accession>
<gene>
    <name evidence="2" type="ORF">Dxin01_02699</name>
</gene>
<evidence type="ECO:0000313" key="2">
    <source>
        <dbReference type="EMBL" id="GAA5502952.1"/>
    </source>
</evidence>
<dbReference type="InterPro" id="IPR012337">
    <property type="entry name" value="RNaseH-like_sf"/>
</dbReference>
<dbReference type="RefSeq" id="WP_434781511.1">
    <property type="nucleotide sequence ID" value="NZ_BAABRN010000033.1"/>
</dbReference>
<dbReference type="Pfam" id="PF01609">
    <property type="entry name" value="DDE_Tnp_1"/>
    <property type="match status" value="1"/>
</dbReference>
<organism evidence="2 3">
    <name type="scientific">Deinococcus xinjiangensis</name>
    <dbReference type="NCBI Taxonomy" id="457454"/>
    <lineage>
        <taxon>Bacteria</taxon>
        <taxon>Thermotogati</taxon>
        <taxon>Deinococcota</taxon>
        <taxon>Deinococci</taxon>
        <taxon>Deinococcales</taxon>
        <taxon>Deinococcaceae</taxon>
        <taxon>Deinococcus</taxon>
    </lineage>
</organism>
<evidence type="ECO:0000259" key="1">
    <source>
        <dbReference type="Pfam" id="PF01609"/>
    </source>
</evidence>
<name>A0ABP9VCJ7_9DEIO</name>
<dbReference type="EMBL" id="BAABRN010000033">
    <property type="protein sequence ID" value="GAA5502952.1"/>
    <property type="molecule type" value="Genomic_DNA"/>
</dbReference>
<dbReference type="SUPFAM" id="SSF53098">
    <property type="entry name" value="Ribonuclease H-like"/>
    <property type="match status" value="1"/>
</dbReference>
<protein>
    <submittedName>
        <fullName evidence="2">IS4 family transposase ISDge11</fullName>
    </submittedName>
</protein>
<proteinExistence type="predicted"/>
<keyword evidence="3" id="KW-1185">Reference proteome</keyword>
<dbReference type="InterPro" id="IPR002559">
    <property type="entry name" value="Transposase_11"/>
</dbReference>
<dbReference type="Proteomes" id="UP001458946">
    <property type="component" value="Unassembled WGS sequence"/>
</dbReference>